<sequence length="76" mass="8449">MVSVVDQDAEDLDAVSYTPTAPEWARHITRLLFHERACGAAGAGWRTSRRPPKVSSYDVLRHGLDGIEYAEPPPRC</sequence>
<proteinExistence type="predicted"/>
<name>A0A1I2S5W5_9ACTN</name>
<gene>
    <name evidence="1" type="ORF">SAMN02787118_121126</name>
</gene>
<organism evidence="1 2">
    <name type="scientific">Streptomyces mirabilis</name>
    <dbReference type="NCBI Taxonomy" id="68239"/>
    <lineage>
        <taxon>Bacteria</taxon>
        <taxon>Bacillati</taxon>
        <taxon>Actinomycetota</taxon>
        <taxon>Actinomycetes</taxon>
        <taxon>Kitasatosporales</taxon>
        <taxon>Streptomycetaceae</taxon>
        <taxon>Streptomyces</taxon>
    </lineage>
</organism>
<dbReference type="EMBL" id="FONR01000021">
    <property type="protein sequence ID" value="SFG48295.1"/>
    <property type="molecule type" value="Genomic_DNA"/>
</dbReference>
<evidence type="ECO:0000313" key="1">
    <source>
        <dbReference type="EMBL" id="SFG48295.1"/>
    </source>
</evidence>
<dbReference type="AlphaFoldDB" id="A0A1I2S5W5"/>
<accession>A0A1I2S5W5</accession>
<evidence type="ECO:0000313" key="2">
    <source>
        <dbReference type="Proteomes" id="UP000181942"/>
    </source>
</evidence>
<dbReference type="Proteomes" id="UP000181942">
    <property type="component" value="Unassembled WGS sequence"/>
</dbReference>
<protein>
    <submittedName>
        <fullName evidence="1">Uncharacterized protein</fullName>
    </submittedName>
</protein>
<reference evidence="1 2" key="1">
    <citation type="submission" date="2016-10" db="EMBL/GenBank/DDBJ databases">
        <authorList>
            <person name="de Groot N.N."/>
        </authorList>
    </citation>
    <scope>NUCLEOTIDE SEQUENCE [LARGE SCALE GENOMIC DNA]</scope>
    <source>
        <strain evidence="1 2">OK461</strain>
    </source>
</reference>